<dbReference type="PROSITE" id="PS51257">
    <property type="entry name" value="PROKAR_LIPOPROTEIN"/>
    <property type="match status" value="1"/>
</dbReference>
<dbReference type="InterPro" id="IPR003795">
    <property type="entry name" value="DUF192"/>
</dbReference>
<dbReference type="AlphaFoldDB" id="K6YYQ5"/>
<dbReference type="Pfam" id="PF02643">
    <property type="entry name" value="DUF192"/>
    <property type="match status" value="1"/>
</dbReference>
<dbReference type="Proteomes" id="UP000006251">
    <property type="component" value="Unassembled WGS sequence"/>
</dbReference>
<dbReference type="InterPro" id="IPR038695">
    <property type="entry name" value="Saro_0823-like_sf"/>
</dbReference>
<protein>
    <recommendedName>
        <fullName evidence="4">DUF192 domain-containing protein</fullName>
    </recommendedName>
</protein>
<organism evidence="2 3">
    <name type="scientific">Brumicola pallidula DSM 14239 = ACAM 615</name>
    <dbReference type="NCBI Taxonomy" id="1121922"/>
    <lineage>
        <taxon>Bacteria</taxon>
        <taxon>Pseudomonadati</taxon>
        <taxon>Pseudomonadota</taxon>
        <taxon>Gammaproteobacteria</taxon>
        <taxon>Alteromonadales</taxon>
        <taxon>Alteromonadaceae</taxon>
        <taxon>Brumicola</taxon>
    </lineage>
</organism>
<feature type="signal peptide" evidence="1">
    <location>
        <begin position="1"/>
        <end position="27"/>
    </location>
</feature>
<sequence length="190" mass="21529">MKKYPHNSIVCFVAIIFTTLFSLQACAQNDNTADLVKSGQADIKQVIINTSDELTEEELALLADDSHINISFANKSLQVEFADSFEERALGLMYRKRLCEDCGMLFQFDVERMASIWMKNTFVPLDLAYITVDGKIIDIMQLEPLDLTSVKSSKQVLYALEMNQGWFAKNKIKVGDKISIEGRVKQPSFK</sequence>
<gene>
    <name evidence="2" type="ORF">GPAL_2260</name>
</gene>
<dbReference type="RefSeq" id="WP_006011678.1">
    <property type="nucleotide sequence ID" value="NZ_AUAV01000014.1"/>
</dbReference>
<dbReference type="Gene3D" id="2.60.120.1140">
    <property type="entry name" value="Protein of unknown function DUF192"/>
    <property type="match status" value="1"/>
</dbReference>
<name>K6YYQ5_9ALTE</name>
<dbReference type="STRING" id="1121922.GCA_000428905_02640"/>
<dbReference type="EMBL" id="BAEQ01000042">
    <property type="protein sequence ID" value="GAC29121.1"/>
    <property type="molecule type" value="Genomic_DNA"/>
</dbReference>
<keyword evidence="1" id="KW-0732">Signal</keyword>
<evidence type="ECO:0000256" key="1">
    <source>
        <dbReference type="SAM" id="SignalP"/>
    </source>
</evidence>
<reference evidence="3" key="1">
    <citation type="journal article" date="2014" name="Environ. Microbiol.">
        <title>Comparative genomics of the marine bacterial genus Glaciecola reveals the high degree of genomic diversity and genomic characteristic for cold adaptation.</title>
        <authorList>
            <person name="Qin Q.L."/>
            <person name="Xie B.B."/>
            <person name="Yu Y."/>
            <person name="Shu Y.L."/>
            <person name="Rong J.C."/>
            <person name="Zhang Y.J."/>
            <person name="Zhao D.L."/>
            <person name="Chen X.L."/>
            <person name="Zhang X.Y."/>
            <person name="Chen B."/>
            <person name="Zhou B.C."/>
            <person name="Zhang Y.Z."/>
        </authorList>
    </citation>
    <scope>NUCLEOTIDE SEQUENCE [LARGE SCALE GENOMIC DNA]</scope>
    <source>
        <strain evidence="3">ACAM 615</strain>
    </source>
</reference>
<dbReference type="OrthoDB" id="5526466at2"/>
<dbReference type="PANTHER" id="PTHR37953:SF1">
    <property type="entry name" value="UPF0127 PROTEIN MJ1496"/>
    <property type="match status" value="1"/>
</dbReference>
<keyword evidence="3" id="KW-1185">Reference proteome</keyword>
<evidence type="ECO:0000313" key="3">
    <source>
        <dbReference type="Proteomes" id="UP000006251"/>
    </source>
</evidence>
<accession>K6YYQ5</accession>
<evidence type="ECO:0000313" key="2">
    <source>
        <dbReference type="EMBL" id="GAC29121.1"/>
    </source>
</evidence>
<evidence type="ECO:0008006" key="4">
    <source>
        <dbReference type="Google" id="ProtNLM"/>
    </source>
</evidence>
<feature type="chain" id="PRO_5003897853" description="DUF192 domain-containing protein" evidence="1">
    <location>
        <begin position="28"/>
        <end position="190"/>
    </location>
</feature>
<dbReference type="PANTHER" id="PTHR37953">
    <property type="entry name" value="UPF0127 PROTEIN MJ1496"/>
    <property type="match status" value="1"/>
</dbReference>
<comment type="caution">
    <text evidence="2">The sequence shown here is derived from an EMBL/GenBank/DDBJ whole genome shotgun (WGS) entry which is preliminary data.</text>
</comment>
<proteinExistence type="predicted"/>